<dbReference type="InterPro" id="IPR017761">
    <property type="entry name" value="Laccase"/>
</dbReference>
<accession>A5BJB7</accession>
<dbReference type="SUPFAM" id="SSF49503">
    <property type="entry name" value="Cupredoxins"/>
    <property type="match status" value="3"/>
</dbReference>
<dbReference type="Pfam" id="PF07731">
    <property type="entry name" value="Cu-oxidase_2"/>
    <property type="match status" value="1"/>
</dbReference>
<dbReference type="EC" id="1.10.3.2" evidence="4 14"/>
<dbReference type="PANTHER" id="PTHR11709:SF487">
    <property type="entry name" value="LACCASE"/>
    <property type="match status" value="1"/>
</dbReference>
<dbReference type="InterPro" id="IPR008972">
    <property type="entry name" value="Cupredoxin"/>
</dbReference>
<dbReference type="GO" id="GO:0052716">
    <property type="term" value="F:hydroquinone:oxygen oxidoreductase activity"/>
    <property type="evidence" value="ECO:0007669"/>
    <property type="project" value="UniProtKB-EC"/>
</dbReference>
<dbReference type="InterPro" id="IPR002355">
    <property type="entry name" value="Cu_oxidase_Cu_BS"/>
</dbReference>
<keyword evidence="10 14" id="KW-0560">Oxidoreductase</keyword>
<comment type="catalytic activity">
    <reaction evidence="1 14">
        <text>4 hydroquinone + O2 = 4 benzosemiquinone + 2 H2O</text>
        <dbReference type="Rhea" id="RHEA:11276"/>
        <dbReference type="ChEBI" id="CHEBI:15377"/>
        <dbReference type="ChEBI" id="CHEBI:15379"/>
        <dbReference type="ChEBI" id="CHEBI:17594"/>
        <dbReference type="ChEBI" id="CHEBI:17977"/>
        <dbReference type="EC" id="1.10.3.2"/>
    </reaction>
</comment>
<evidence type="ECO:0000256" key="1">
    <source>
        <dbReference type="ARBA" id="ARBA00000349"/>
    </source>
</evidence>
<keyword evidence="9" id="KW-0378">Hydrolase</keyword>
<keyword evidence="9" id="KW-0645">Protease</keyword>
<organism evidence="21">
    <name type="scientific">Vitis vinifera</name>
    <name type="common">Grape</name>
    <dbReference type="NCBI Taxonomy" id="29760"/>
    <lineage>
        <taxon>Eukaryota</taxon>
        <taxon>Viridiplantae</taxon>
        <taxon>Streptophyta</taxon>
        <taxon>Embryophyta</taxon>
        <taxon>Tracheophyta</taxon>
        <taxon>Spermatophyta</taxon>
        <taxon>Magnoliopsida</taxon>
        <taxon>eudicotyledons</taxon>
        <taxon>Gunneridae</taxon>
        <taxon>Pentapetalae</taxon>
        <taxon>rosids</taxon>
        <taxon>Vitales</taxon>
        <taxon>Vitaceae</taxon>
        <taxon>Viteae</taxon>
        <taxon>Vitis</taxon>
    </lineage>
</organism>
<evidence type="ECO:0000256" key="3">
    <source>
        <dbReference type="ARBA" id="ARBA00010609"/>
    </source>
</evidence>
<evidence type="ECO:0000259" key="18">
    <source>
        <dbReference type="Pfam" id="PF07731"/>
    </source>
</evidence>
<evidence type="ECO:0000313" key="21">
    <source>
        <dbReference type="EMBL" id="CAN61420.1"/>
    </source>
</evidence>
<evidence type="ECO:0000256" key="12">
    <source>
        <dbReference type="ARBA" id="ARBA00023180"/>
    </source>
</evidence>
<feature type="domain" description="Plastocyanin-like" evidence="16">
    <location>
        <begin position="881"/>
        <end position="1033"/>
    </location>
</feature>
<keyword evidence="11 14" id="KW-0186">Copper</keyword>
<evidence type="ECO:0000256" key="10">
    <source>
        <dbReference type="ARBA" id="ARBA00023002"/>
    </source>
</evidence>
<dbReference type="InterPro" id="IPR011706">
    <property type="entry name" value="Cu-oxidase_C"/>
</dbReference>
<keyword evidence="9" id="KW-0064">Aspartyl protease</keyword>
<dbReference type="PANTHER" id="PTHR11709">
    <property type="entry name" value="MULTI-COPPER OXIDASE"/>
    <property type="match status" value="1"/>
</dbReference>
<dbReference type="InterPro" id="IPR045087">
    <property type="entry name" value="Cu-oxidase_fam"/>
</dbReference>
<dbReference type="InterPro" id="IPR011707">
    <property type="entry name" value="Cu-oxidase-like_N"/>
</dbReference>
<dbReference type="Pfam" id="PF22936">
    <property type="entry name" value="Pol_BBD"/>
    <property type="match status" value="1"/>
</dbReference>
<keyword evidence="13 14" id="KW-0439">Lignin degradation</keyword>
<dbReference type="Pfam" id="PF00394">
    <property type="entry name" value="Cu-oxidase"/>
    <property type="match status" value="1"/>
</dbReference>
<dbReference type="InterPro" id="IPR034285">
    <property type="entry name" value="CuRO_2_LCC"/>
</dbReference>
<dbReference type="Pfam" id="PF07732">
    <property type="entry name" value="Cu-oxidase_3"/>
    <property type="match status" value="1"/>
</dbReference>
<reference evidence="21" key="1">
    <citation type="journal article" date="2007" name="PLoS ONE">
        <title>The first genome sequence of an elite grapevine cultivar (Pinot noir Vitis vinifera L.): coping with a highly heterozygous genome.</title>
        <authorList>
            <person name="Velasco R."/>
            <person name="Zharkikh A."/>
            <person name="Troggio M."/>
            <person name="Cartwright D.A."/>
            <person name="Cestaro A."/>
            <person name="Pruss D."/>
            <person name="Pindo M."/>
            <person name="FitzGerald L.M."/>
            <person name="Vezzulli S."/>
            <person name="Reid J."/>
            <person name="Malacarne G."/>
            <person name="Iliev D."/>
            <person name="Coppola G."/>
            <person name="Wardell B."/>
            <person name="Micheletti D."/>
            <person name="Macalma T."/>
            <person name="Facci M."/>
            <person name="Mitchell J.T."/>
            <person name="Perazzolli M."/>
            <person name="Eldredge G."/>
            <person name="Gatto P."/>
            <person name="Oyzerski R."/>
            <person name="Moretto M."/>
            <person name="Gutin N."/>
            <person name="Stefanini M."/>
            <person name="Chen Y."/>
            <person name="Segala C."/>
            <person name="Davenport C."/>
            <person name="Dematte L."/>
            <person name="Mraz A."/>
            <person name="Battilana J."/>
            <person name="Stormo K."/>
            <person name="Costa F."/>
            <person name="Tao Q."/>
            <person name="Si-Ammour A."/>
            <person name="Harkins T."/>
            <person name="Lackey A."/>
            <person name="Perbost C."/>
            <person name="Taillon B."/>
            <person name="Stella A."/>
            <person name="Solovyev V."/>
            <person name="Fawcett J.A."/>
            <person name="Sterck L."/>
            <person name="Vandepoele K."/>
            <person name="Grando S.M."/>
            <person name="Toppo S."/>
            <person name="Moser C."/>
            <person name="Lanchbury J."/>
            <person name="Bogden R."/>
            <person name="Skolnick M."/>
            <person name="Sgaramella V."/>
            <person name="Bhatnagar S.K."/>
            <person name="Fontana P."/>
            <person name="Gutin A."/>
            <person name="Van de Peer Y."/>
            <person name="Salamini F."/>
            <person name="Viola R."/>
        </authorList>
    </citation>
    <scope>NUCLEOTIDE SEQUENCE</scope>
</reference>
<proteinExistence type="inferred from homology"/>
<dbReference type="GO" id="GO:0046274">
    <property type="term" value="P:lignin catabolic process"/>
    <property type="evidence" value="ECO:0007669"/>
    <property type="project" value="UniProtKB-KW"/>
</dbReference>
<comment type="similarity">
    <text evidence="3 14">Belongs to the multicopper oxidase family.</text>
</comment>
<dbReference type="InterPro" id="IPR054722">
    <property type="entry name" value="PolX-like_BBD"/>
</dbReference>
<evidence type="ECO:0000259" key="20">
    <source>
        <dbReference type="Pfam" id="PF22936"/>
    </source>
</evidence>
<comment type="subcellular location">
    <subcellularLocation>
        <location evidence="2 14">Secreted</location>
        <location evidence="2 14">Extracellular space</location>
        <location evidence="2 14">Apoplast</location>
    </subcellularLocation>
</comment>
<evidence type="ECO:0000256" key="14">
    <source>
        <dbReference type="RuleBase" id="RU361119"/>
    </source>
</evidence>
<dbReference type="ExpressionAtlas" id="A5BJB7">
    <property type="expression patterns" value="differential"/>
</dbReference>
<dbReference type="Pfam" id="PF07727">
    <property type="entry name" value="RVT_2"/>
    <property type="match status" value="1"/>
</dbReference>
<dbReference type="CDD" id="cd13875">
    <property type="entry name" value="CuRO_2_LCC_plant"/>
    <property type="match status" value="1"/>
</dbReference>
<evidence type="ECO:0000256" key="9">
    <source>
        <dbReference type="ARBA" id="ARBA00022750"/>
    </source>
</evidence>
<keyword evidence="6 14" id="KW-0964">Secreted</keyword>
<name>A5BJB7_VITVI</name>
<dbReference type="GO" id="GO:0005507">
    <property type="term" value="F:copper ion binding"/>
    <property type="evidence" value="ECO:0007669"/>
    <property type="project" value="InterPro"/>
</dbReference>
<dbReference type="Gene3D" id="2.60.40.420">
    <property type="entry name" value="Cupredoxins - blue copper proteins"/>
    <property type="match status" value="3"/>
</dbReference>
<dbReference type="InterPro" id="IPR043502">
    <property type="entry name" value="DNA/RNA_pol_sf"/>
</dbReference>
<evidence type="ECO:0000259" key="16">
    <source>
        <dbReference type="Pfam" id="PF00394"/>
    </source>
</evidence>
<dbReference type="InterPro" id="IPR013103">
    <property type="entry name" value="RVT_2"/>
</dbReference>
<evidence type="ECO:0000256" key="8">
    <source>
        <dbReference type="ARBA" id="ARBA00022737"/>
    </source>
</evidence>
<evidence type="ECO:0000256" key="11">
    <source>
        <dbReference type="ARBA" id="ARBA00023008"/>
    </source>
</evidence>
<evidence type="ECO:0000256" key="5">
    <source>
        <dbReference type="ARBA" id="ARBA00022523"/>
    </source>
</evidence>
<feature type="domain" description="Retrovirus-related Pol polyprotein from transposon TNT 1-94-like beta-barrel" evidence="20">
    <location>
        <begin position="12"/>
        <end position="90"/>
    </location>
</feature>
<dbReference type="CDD" id="cd13897">
    <property type="entry name" value="CuRO_3_LCC_plant"/>
    <property type="match status" value="1"/>
</dbReference>
<evidence type="ECO:0000256" key="13">
    <source>
        <dbReference type="ARBA" id="ARBA00023185"/>
    </source>
</evidence>
<evidence type="ECO:0000256" key="7">
    <source>
        <dbReference type="ARBA" id="ARBA00022723"/>
    </source>
</evidence>
<gene>
    <name evidence="21" type="ORF">VITISV_023544</name>
</gene>
<dbReference type="SUPFAM" id="SSF56672">
    <property type="entry name" value="DNA/RNA polymerases"/>
    <property type="match status" value="1"/>
</dbReference>
<evidence type="ECO:0000259" key="17">
    <source>
        <dbReference type="Pfam" id="PF07727"/>
    </source>
</evidence>
<keyword evidence="7 14" id="KW-0479">Metal-binding</keyword>
<feature type="region of interest" description="Disordered" evidence="15">
    <location>
        <begin position="188"/>
        <end position="241"/>
    </location>
</feature>
<comment type="cofactor">
    <cofactor evidence="14">
        <name>Cu cation</name>
        <dbReference type="ChEBI" id="CHEBI:23378"/>
    </cofactor>
    <text evidence="14">Binds 4 Cu cations per monomer.</text>
</comment>
<evidence type="ECO:0000256" key="2">
    <source>
        <dbReference type="ARBA" id="ARBA00004271"/>
    </source>
</evidence>
<dbReference type="PROSITE" id="PS00080">
    <property type="entry name" value="MULTICOPPER_OXIDASE2"/>
    <property type="match status" value="1"/>
</dbReference>
<feature type="domain" description="Plastocyanin-like" evidence="19">
    <location>
        <begin position="755"/>
        <end position="869"/>
    </location>
</feature>
<comment type="function">
    <text evidence="14">Lignin degradation and detoxification of lignin-derived products.</text>
</comment>
<keyword evidence="5 14" id="KW-0052">Apoplast</keyword>
<evidence type="ECO:0000256" key="15">
    <source>
        <dbReference type="SAM" id="MobiDB-lite"/>
    </source>
</evidence>
<dbReference type="EMBL" id="AM461386">
    <property type="protein sequence ID" value="CAN61420.1"/>
    <property type="molecule type" value="Genomic_DNA"/>
</dbReference>
<evidence type="ECO:0000256" key="6">
    <source>
        <dbReference type="ARBA" id="ARBA00022525"/>
    </source>
</evidence>
<dbReference type="NCBIfam" id="TIGR03389">
    <property type="entry name" value="laccase"/>
    <property type="match status" value="1"/>
</dbReference>
<dbReference type="InterPro" id="IPR001117">
    <property type="entry name" value="Cu-oxidase_2nd"/>
</dbReference>
<keyword evidence="8 14" id="KW-0677">Repeat</keyword>
<dbReference type="InterPro" id="IPR034289">
    <property type="entry name" value="CuRO_3_LCC"/>
</dbReference>
<sequence length="1289" mass="144891">MALHEEEKDPNFYVDSGVTTHITNDLGKMSQVIPYKGYDAIFVGNGEALRISHIGEARLKTKHRDLKLKKLLVVLEIKKNWLFVGQLTSDNPCSIEFSSTGFVIKDQLQQVLAKGTKKGGLYALEENVIQAITFQNLVENQLERGIKIFQSDGGEASETPIAIATEISTVAASTNDHNTIITTETPTDVALGTSGHNSNTATTTGTLSQIESTNRYKPANKNEHVGPSLQNKSTSHSADDEVPDISKQIFVDISYPQGQHTDNKGTHMITRSKLKNYPSLKSQMVTFAATRSDISEPKIYRTTLKIPHWLKAMQKEIKALIQNRTWDLVPRPPTTNIVGSKWVFKTKLKEDGTIDRYKARLVARGFSQIPGLDFGETFSPVIKHTTIKLIFSLAVTLGWKMRQLDVKNAFLHWFLKEEVFMEQPPGFINEDLPNHVCKLNRSLYGLKQAPRAWFDKLSQCLLHLGFYYGKANSSLFILRKGQSIVLLLIYVDDIIVTGNDNNIISDLISTLSSEFSLKDSGSLHYFFRLEVKYLPNGLFVSQTKYTRDLLEHTKIMECTPINTPMALKSIITPSDEQPIDPTRYRQLVGSLQYLTFTRPAIVHAVNKACQHFQAPTKVDLQAIKRILRYLKGTMEHGIRFFKQSFLRLTGFYDANWAGCTNTRRSTSRSSAEAEYRSLPSNVAEITWLTFLLRDIGIQLREPPQLLCDNLSALHMTVNLVFHACSKHIELDYHFVREKVARGVLITRFLPSSLQVREASYTRLCSTKDILTVNGQFPGPTIYAMKGETIIVDVYNRGKENLTIHWHGVNMPRYPWTDGPEYITQCPIQPGSKFSQKIILSSEEGTLWWHAHSDWTRATVHGAIIVYPKNETMYPFHKPNAEVLIILGQWWKIDVNAIRDEVLASGADANASDSLLINGQPGDLLPCSKSSTFKLMVDHGKTYLLRIINAALHEALFFSIAKHKMTVVGTDGSYTKPLTRDYITIFPGQTFDVLLEANQRPDHYYMAAITFSLAPAGRNIYDNTTTTAIVQYRGYYTPSSPPFLPHLPAYNDTNASIQVMASLRSLADAEHPCNVPLSTSTKLIYTVSLNSYPCVNDSCSGPNGTRSAASINNISFHTPTIDILEAYYYNISGVYEDKFPSIPPVVFDFTADYLPLLYQLPSTGTEVRVLEYNSTVEIVFQGTNLVGGAIHPMHLHGHSFYVVGWGFGNFDENRDPMRYNLVDPPHQNTISVPKNGWVAIRFEASNPGVWFMHCHIEDHLTWAMATAFIVKNGKHPKAQMLPPPSDMPPC</sequence>
<feature type="compositionally biased region" description="Polar residues" evidence="15">
    <location>
        <begin position="194"/>
        <end position="215"/>
    </location>
</feature>
<protein>
    <recommendedName>
        <fullName evidence="4 14">Laccase</fullName>
        <ecNumber evidence="4 14">1.10.3.2</ecNumber>
    </recommendedName>
    <alternativeName>
        <fullName evidence="14">Benzenediol:oxygen oxidoreductase</fullName>
    </alternativeName>
    <alternativeName>
        <fullName evidence="14">Diphenol oxidase</fullName>
    </alternativeName>
    <alternativeName>
        <fullName evidence="14">Urishiol oxidase</fullName>
    </alternativeName>
</protein>
<keyword evidence="12" id="KW-0325">Glycoprotein</keyword>
<dbReference type="CDD" id="cd13849">
    <property type="entry name" value="CuRO_1_LCC_plant"/>
    <property type="match status" value="1"/>
</dbReference>
<evidence type="ECO:0000259" key="19">
    <source>
        <dbReference type="Pfam" id="PF07732"/>
    </source>
</evidence>
<dbReference type="GO" id="GO:0048046">
    <property type="term" value="C:apoplast"/>
    <property type="evidence" value="ECO:0007669"/>
    <property type="project" value="UniProtKB-SubCell"/>
</dbReference>
<dbReference type="GO" id="GO:0004190">
    <property type="term" value="F:aspartic-type endopeptidase activity"/>
    <property type="evidence" value="ECO:0007669"/>
    <property type="project" value="UniProtKB-KW"/>
</dbReference>
<evidence type="ECO:0000256" key="4">
    <source>
        <dbReference type="ARBA" id="ARBA00012297"/>
    </source>
</evidence>
<dbReference type="CDD" id="cd09272">
    <property type="entry name" value="RNase_HI_RT_Ty1"/>
    <property type="match status" value="1"/>
</dbReference>
<feature type="domain" description="Plastocyanin-like" evidence="18">
    <location>
        <begin position="1159"/>
        <end position="1272"/>
    </location>
</feature>
<dbReference type="InterPro" id="IPR034288">
    <property type="entry name" value="CuRO_1_LCC"/>
</dbReference>
<feature type="domain" description="Reverse transcriptase Ty1/copia-type" evidence="17">
    <location>
        <begin position="323"/>
        <end position="565"/>
    </location>
</feature>